<feature type="non-terminal residue" evidence="1">
    <location>
        <position position="77"/>
    </location>
</feature>
<proteinExistence type="predicted"/>
<evidence type="ECO:0000313" key="1">
    <source>
        <dbReference type="EMBL" id="CAG8714053.1"/>
    </source>
</evidence>
<organism evidence="1 2">
    <name type="scientific">Racocetra persica</name>
    <dbReference type="NCBI Taxonomy" id="160502"/>
    <lineage>
        <taxon>Eukaryota</taxon>
        <taxon>Fungi</taxon>
        <taxon>Fungi incertae sedis</taxon>
        <taxon>Mucoromycota</taxon>
        <taxon>Glomeromycotina</taxon>
        <taxon>Glomeromycetes</taxon>
        <taxon>Diversisporales</taxon>
        <taxon>Gigasporaceae</taxon>
        <taxon>Racocetra</taxon>
    </lineage>
</organism>
<sequence>VKDFKITDDDKEIDKYAELIRNVGVAKSMLAEVTDKTNQKEAFSLPGLCWSFGLLDTANGVAQTLFALAHAIGPAIH</sequence>
<gene>
    <name evidence="1" type="ORF">RPERSI_LOCUS10753</name>
</gene>
<evidence type="ECO:0000313" key="2">
    <source>
        <dbReference type="Proteomes" id="UP000789920"/>
    </source>
</evidence>
<protein>
    <submittedName>
        <fullName evidence="1">9943_t:CDS:1</fullName>
    </submittedName>
</protein>
<dbReference type="EMBL" id="CAJVQC010021585">
    <property type="protein sequence ID" value="CAG8714053.1"/>
    <property type="molecule type" value="Genomic_DNA"/>
</dbReference>
<keyword evidence="2" id="KW-1185">Reference proteome</keyword>
<comment type="caution">
    <text evidence="1">The sequence shown here is derived from an EMBL/GenBank/DDBJ whole genome shotgun (WGS) entry which is preliminary data.</text>
</comment>
<accession>A0ACA9PJZ4</accession>
<dbReference type="Proteomes" id="UP000789920">
    <property type="component" value="Unassembled WGS sequence"/>
</dbReference>
<name>A0ACA9PJZ4_9GLOM</name>
<reference evidence="1" key="1">
    <citation type="submission" date="2021-06" db="EMBL/GenBank/DDBJ databases">
        <authorList>
            <person name="Kallberg Y."/>
            <person name="Tangrot J."/>
            <person name="Rosling A."/>
        </authorList>
    </citation>
    <scope>NUCLEOTIDE SEQUENCE</scope>
    <source>
        <strain evidence="1">MA461A</strain>
    </source>
</reference>
<feature type="non-terminal residue" evidence="1">
    <location>
        <position position="1"/>
    </location>
</feature>